<dbReference type="InterPro" id="IPR011333">
    <property type="entry name" value="SKP1/BTB/POZ_sf"/>
</dbReference>
<keyword evidence="3" id="KW-1185">Reference proteome</keyword>
<dbReference type="AlphaFoldDB" id="A0A8H6SDK4"/>
<dbReference type="OrthoDB" id="2665493at2759"/>
<dbReference type="CDD" id="cd18186">
    <property type="entry name" value="BTB_POZ_ZBTB_KLHL-like"/>
    <property type="match status" value="1"/>
</dbReference>
<sequence>MSSETSATRDAAAPFCPGFDENAPSDAIIQSSDGVRFYVHWAILGYVSHFFRNMQAFPPPSGADANTIYDGKPVIPLPEPHKVIEKLLLALYPHGSAAFAPINLNGVDGALEAARKYDIPIATFQLKAILLERDFLQANPHRIFAIACHHGYEDVAQAAAIASLDKKGEPFSTVWPPPAEYRLMSGLHHWKLHNFRQQCAGRLAKELRHTADAWDTTVIPNSGSMSAPASFGGVWWDRGAGHAAECGPMKVFDEDEEDDSDDSDSDEEMEAGMYFPAKWFRDHIRRCRVKCETTPSVDEVTKMVGHISAETLAALAPCAVCSKAAPFELISFARALKGVLTQAVEQEASKMKFTA</sequence>
<dbReference type="EMBL" id="JACAZF010000008">
    <property type="protein sequence ID" value="KAF7296771.1"/>
    <property type="molecule type" value="Genomic_DNA"/>
</dbReference>
<reference evidence="2" key="1">
    <citation type="submission" date="2020-05" db="EMBL/GenBank/DDBJ databases">
        <title>Mycena genomes resolve the evolution of fungal bioluminescence.</title>
        <authorList>
            <person name="Tsai I.J."/>
        </authorList>
    </citation>
    <scope>NUCLEOTIDE SEQUENCE</scope>
    <source>
        <strain evidence="2">171206Taipei</strain>
    </source>
</reference>
<accession>A0A8H6SDK4</accession>
<dbReference type="SMART" id="SM00225">
    <property type="entry name" value="BTB"/>
    <property type="match status" value="1"/>
</dbReference>
<name>A0A8H6SDK4_9AGAR</name>
<protein>
    <recommendedName>
        <fullName evidence="1">BTB domain-containing protein</fullName>
    </recommendedName>
</protein>
<proteinExistence type="predicted"/>
<dbReference type="RefSeq" id="XP_037217130.1">
    <property type="nucleotide sequence ID" value="XM_037365718.1"/>
</dbReference>
<dbReference type="GeneID" id="59348234"/>
<evidence type="ECO:0000259" key="1">
    <source>
        <dbReference type="SMART" id="SM00225"/>
    </source>
</evidence>
<dbReference type="Gene3D" id="3.30.710.10">
    <property type="entry name" value="Potassium Channel Kv1.1, Chain A"/>
    <property type="match status" value="1"/>
</dbReference>
<dbReference type="Pfam" id="PF00651">
    <property type="entry name" value="BTB"/>
    <property type="match status" value="1"/>
</dbReference>
<dbReference type="Proteomes" id="UP000636479">
    <property type="component" value="Unassembled WGS sequence"/>
</dbReference>
<gene>
    <name evidence="2" type="ORF">MIND_00907800</name>
</gene>
<evidence type="ECO:0000313" key="2">
    <source>
        <dbReference type="EMBL" id="KAF7296771.1"/>
    </source>
</evidence>
<feature type="domain" description="BTB" evidence="1">
    <location>
        <begin position="25"/>
        <end position="134"/>
    </location>
</feature>
<dbReference type="SUPFAM" id="SSF54695">
    <property type="entry name" value="POZ domain"/>
    <property type="match status" value="1"/>
</dbReference>
<comment type="caution">
    <text evidence="2">The sequence shown here is derived from an EMBL/GenBank/DDBJ whole genome shotgun (WGS) entry which is preliminary data.</text>
</comment>
<dbReference type="InterPro" id="IPR000210">
    <property type="entry name" value="BTB/POZ_dom"/>
</dbReference>
<organism evidence="2 3">
    <name type="scientific">Mycena indigotica</name>
    <dbReference type="NCBI Taxonomy" id="2126181"/>
    <lineage>
        <taxon>Eukaryota</taxon>
        <taxon>Fungi</taxon>
        <taxon>Dikarya</taxon>
        <taxon>Basidiomycota</taxon>
        <taxon>Agaricomycotina</taxon>
        <taxon>Agaricomycetes</taxon>
        <taxon>Agaricomycetidae</taxon>
        <taxon>Agaricales</taxon>
        <taxon>Marasmiineae</taxon>
        <taxon>Mycenaceae</taxon>
        <taxon>Mycena</taxon>
    </lineage>
</organism>
<evidence type="ECO:0000313" key="3">
    <source>
        <dbReference type="Proteomes" id="UP000636479"/>
    </source>
</evidence>